<dbReference type="RefSeq" id="WP_031952997.1">
    <property type="nucleotide sequence ID" value="NZ_KK737786.1"/>
</dbReference>
<dbReference type="AlphaFoldDB" id="A0A836MIJ8"/>
<dbReference type="Proteomes" id="UP000027208">
    <property type="component" value="Unassembled WGS sequence"/>
</dbReference>
<sequence length="210" mass="24136">MPDYSYFISLKDYFADTVKDAVQESNLHICYGHCFELIAAFFGFNTYAALKANGVLSKDKYQNVPKVDLKKLTERASRLQISNDVLDVVEDCLLSLHSDEKNPLISLTKRLSRNVKHNSYLNDTSINPIFDGSVFLDEKDWKNCGNIASRNDFNDYLFTITPWPTIATIVAVHNYSIDGFYQINPDSVLNIIKFLDPNEIQKLLYEMRTR</sequence>
<organism evidence="1 2">
    <name type="scientific">Acinetobacter nosocomialis</name>
    <dbReference type="NCBI Taxonomy" id="106654"/>
    <lineage>
        <taxon>Bacteria</taxon>
        <taxon>Pseudomonadati</taxon>
        <taxon>Pseudomonadota</taxon>
        <taxon>Gammaproteobacteria</taxon>
        <taxon>Moraxellales</taxon>
        <taxon>Moraxellaceae</taxon>
        <taxon>Acinetobacter</taxon>
        <taxon>Acinetobacter calcoaceticus/baumannii complex</taxon>
    </lineage>
</organism>
<accession>A0A836MIJ8</accession>
<proteinExistence type="predicted"/>
<evidence type="ECO:0000313" key="1">
    <source>
        <dbReference type="EMBL" id="KDM54221.1"/>
    </source>
</evidence>
<comment type="caution">
    <text evidence="1">The sequence shown here is derived from an EMBL/GenBank/DDBJ whole genome shotgun (WGS) entry which is preliminary data.</text>
</comment>
<dbReference type="EMBL" id="JMUI01000013">
    <property type="protein sequence ID" value="KDM54221.1"/>
    <property type="molecule type" value="Genomic_DNA"/>
</dbReference>
<evidence type="ECO:0000313" key="2">
    <source>
        <dbReference type="Proteomes" id="UP000027208"/>
    </source>
</evidence>
<gene>
    <name evidence="1" type="ORF">AE32_02587</name>
</gene>
<reference evidence="1 2" key="1">
    <citation type="submission" date="2014-04" db="EMBL/GenBank/DDBJ databases">
        <title>The Genome Sequence of Acinetobacter baumanii BIDMC 57.</title>
        <authorList>
            <consortium name="The Broad Institute Genomics Platform"/>
            <consortium name="The Broad Institute Genome Sequencing Center for Infectious Disease"/>
            <person name="Murphy C."/>
            <person name="Cosimi L."/>
            <person name="Cerqueira G."/>
            <person name="Feldgarden M."/>
            <person name="Earl A."/>
            <person name="Spencer M.D."/>
            <person name="Fodor A."/>
            <person name="Sautter R.L."/>
            <person name="Hung D."/>
            <person name="Onderdonk A.B."/>
            <person name="Ernst C."/>
            <person name="Delaney M."/>
            <person name="DuBois A."/>
            <person name="Young S.K."/>
            <person name="Zeng Q."/>
            <person name="Gargeya S."/>
            <person name="Abouelleil A."/>
            <person name="Alvarado L."/>
            <person name="Chapman S.B."/>
            <person name="Gainer-Dewar J."/>
            <person name="Goldberg J."/>
            <person name="Griggs A."/>
            <person name="Gujja S."/>
            <person name="Hansen M."/>
            <person name="Howarth C."/>
            <person name="Imamovic A."/>
            <person name="Larimer J."/>
            <person name="Pearson M."/>
            <person name="Poon T.W."/>
            <person name="Priest M."/>
            <person name="Roberts A."/>
            <person name="Saif S."/>
            <person name="Shea T."/>
            <person name="Sykes S."/>
            <person name="Wortman J."/>
            <person name="Nusbaum C."/>
            <person name="Birren B."/>
        </authorList>
    </citation>
    <scope>NUCLEOTIDE SEQUENCE [LARGE SCALE GENOMIC DNA]</scope>
    <source>
        <strain evidence="1 2">BIDMC 57</strain>
    </source>
</reference>
<name>A0A836MIJ8_ACINO</name>
<protein>
    <submittedName>
        <fullName evidence="1">Uncharacterized protein</fullName>
    </submittedName>
</protein>